<dbReference type="PIRSF" id="PIRSF015689">
    <property type="entry name" value="Actaldh_dh_actl"/>
    <property type="match status" value="1"/>
</dbReference>
<name>A0A7G6E7P9_THEFR</name>
<accession>A0A7G6E7P9</accession>
<keyword evidence="6" id="KW-1185">Reference proteome</keyword>
<keyword evidence="2 3" id="KW-0520">NAD</keyword>
<evidence type="ECO:0000313" key="5">
    <source>
        <dbReference type="EMBL" id="QNB48103.1"/>
    </source>
</evidence>
<dbReference type="AlphaFoldDB" id="A0A7G6E7P9"/>
<dbReference type="OrthoDB" id="9783105at2"/>
<sequence>MEKIKAAIIGPGNIGMDLMYKILKRARNIELDTVTGIIADSEGLMLAKSHGFNTSAEGIEAIIKRDDIKIVFDCTSAKAHLKHAPILKAHKKIAIDLTPAAVGPYVSPAVNMLENFDSDNINLITCGGQATIPIVAAINKVADVEYAEIVATISSRSAGPGTRQNIDEFTQTTANGLVKVAGADTAKAIIILNPAEPPIMMRNTIYCRVKNPDHMAIMASVTEMVSRVKEYVPGYTLKLAPIVDGNKVTTMIEVEGEGSYLPKYSGNLDIITAAALGVAEKIAENMLKDAEKVVEKGRAAQ</sequence>
<dbReference type="GO" id="GO:0051287">
    <property type="term" value="F:NAD binding"/>
    <property type="evidence" value="ECO:0007669"/>
    <property type="project" value="UniProtKB-UniRule"/>
</dbReference>
<evidence type="ECO:0000256" key="3">
    <source>
        <dbReference type="HAMAP-Rule" id="MF_01657"/>
    </source>
</evidence>
<dbReference type="SMART" id="SM00859">
    <property type="entry name" value="Semialdhyde_dh"/>
    <property type="match status" value="1"/>
</dbReference>
<dbReference type="Gene3D" id="3.30.360.10">
    <property type="entry name" value="Dihydrodipicolinate Reductase, domain 2"/>
    <property type="match status" value="1"/>
</dbReference>
<organism evidence="5 6">
    <name type="scientific">Thermanaerosceptrum fracticalcis</name>
    <dbReference type="NCBI Taxonomy" id="1712410"/>
    <lineage>
        <taxon>Bacteria</taxon>
        <taxon>Bacillati</taxon>
        <taxon>Bacillota</taxon>
        <taxon>Clostridia</taxon>
        <taxon>Eubacteriales</taxon>
        <taxon>Peptococcaceae</taxon>
        <taxon>Thermanaerosceptrum</taxon>
    </lineage>
</organism>
<feature type="domain" description="Semialdehyde dehydrogenase NAD-binding" evidence="4">
    <location>
        <begin position="5"/>
        <end position="118"/>
    </location>
</feature>
<dbReference type="Proteomes" id="UP000515847">
    <property type="component" value="Chromosome"/>
</dbReference>
<dbReference type="SUPFAM" id="SSF55347">
    <property type="entry name" value="Glyceraldehyde-3-phosphate dehydrogenase-like, C-terminal domain"/>
    <property type="match status" value="1"/>
</dbReference>
<feature type="binding site" evidence="3">
    <location>
        <begin position="157"/>
        <end position="165"/>
    </location>
    <ligand>
        <name>NAD(+)</name>
        <dbReference type="ChEBI" id="CHEBI:57540"/>
    </ligand>
</feature>
<evidence type="ECO:0000256" key="2">
    <source>
        <dbReference type="ARBA" id="ARBA00023027"/>
    </source>
</evidence>
<evidence type="ECO:0000313" key="6">
    <source>
        <dbReference type="Proteomes" id="UP000515847"/>
    </source>
</evidence>
<dbReference type="SUPFAM" id="SSF51735">
    <property type="entry name" value="NAD(P)-binding Rossmann-fold domains"/>
    <property type="match status" value="1"/>
</dbReference>
<dbReference type="CDD" id="cd23933">
    <property type="entry name" value="ALDH_C"/>
    <property type="match status" value="1"/>
</dbReference>
<proteinExistence type="inferred from homology"/>
<dbReference type="NCBIfam" id="TIGR03215">
    <property type="entry name" value="ac_ald_DH_ac"/>
    <property type="match status" value="1"/>
</dbReference>
<dbReference type="GO" id="GO:0008774">
    <property type="term" value="F:acetaldehyde dehydrogenase (acetylating) activity"/>
    <property type="evidence" value="ECO:0007669"/>
    <property type="project" value="UniProtKB-UniRule"/>
</dbReference>
<dbReference type="RefSeq" id="WP_034420740.1">
    <property type="nucleotide sequence ID" value="NZ_CP045798.1"/>
</dbReference>
<gene>
    <name evidence="5" type="ORF">BR63_18620</name>
</gene>
<keyword evidence="3" id="KW-0058">Aromatic hydrocarbons catabolism</keyword>
<evidence type="ECO:0000259" key="4">
    <source>
        <dbReference type="SMART" id="SM00859"/>
    </source>
</evidence>
<comment type="similarity">
    <text evidence="1 3">Belongs to the acetaldehyde dehydrogenase family.</text>
</comment>
<feature type="active site" description="Acyl-thioester intermediate" evidence="3">
    <location>
        <position position="126"/>
    </location>
</feature>
<dbReference type="NCBIfam" id="NF006157">
    <property type="entry name" value="PRK08300.1"/>
    <property type="match status" value="1"/>
</dbReference>
<comment type="catalytic activity">
    <reaction evidence="3">
        <text>acetaldehyde + NAD(+) + CoA = acetyl-CoA + NADH + H(+)</text>
        <dbReference type="Rhea" id="RHEA:23288"/>
        <dbReference type="ChEBI" id="CHEBI:15343"/>
        <dbReference type="ChEBI" id="CHEBI:15378"/>
        <dbReference type="ChEBI" id="CHEBI:57287"/>
        <dbReference type="ChEBI" id="CHEBI:57288"/>
        <dbReference type="ChEBI" id="CHEBI:57540"/>
        <dbReference type="ChEBI" id="CHEBI:57945"/>
        <dbReference type="EC" id="1.2.1.10"/>
    </reaction>
</comment>
<dbReference type="InterPro" id="IPR003361">
    <property type="entry name" value="Acetaldehyde_dehydrogenase"/>
</dbReference>
<dbReference type="InterPro" id="IPR000534">
    <property type="entry name" value="Semialdehyde_DH_NAD-bd"/>
</dbReference>
<dbReference type="EC" id="1.2.1.10" evidence="3"/>
<evidence type="ECO:0000256" key="1">
    <source>
        <dbReference type="ARBA" id="ARBA00009244"/>
    </source>
</evidence>
<comment type="caution">
    <text evidence="3">Lacks conserved residue(s) required for the propagation of feature annotation.</text>
</comment>
<keyword evidence="3 5" id="KW-0560">Oxidoreductase</keyword>
<feature type="binding site" evidence="3">
    <location>
        <position position="267"/>
    </location>
    <ligand>
        <name>NAD(+)</name>
        <dbReference type="ChEBI" id="CHEBI:57540"/>
    </ligand>
</feature>
<reference evidence="5 6" key="1">
    <citation type="journal article" date="2019" name="Front. Microbiol.">
        <title>Thermoanaerosceptrum fracticalcis gen. nov. sp. nov., a Novel Fumarate-Fermenting Microorganism From a Deep Fractured Carbonate Aquifer of the US Great Basin.</title>
        <authorList>
            <person name="Hamilton-Brehm S.D."/>
            <person name="Stewart L.E."/>
            <person name="Zavarin M."/>
            <person name="Caldwell M."/>
            <person name="Lawson P.A."/>
            <person name="Onstott T.C."/>
            <person name="Grzymski J."/>
            <person name="Neveux I."/>
            <person name="Lollar B.S."/>
            <person name="Russell C.E."/>
            <person name="Moser D.P."/>
        </authorList>
    </citation>
    <scope>NUCLEOTIDE SEQUENCE [LARGE SCALE GENOMIC DNA]</scope>
    <source>
        <strain evidence="5 6">DRI-13</strain>
    </source>
</reference>
<dbReference type="Gene3D" id="3.40.50.720">
    <property type="entry name" value="NAD(P)-binding Rossmann-like Domain"/>
    <property type="match status" value="1"/>
</dbReference>
<dbReference type="Pfam" id="PF09290">
    <property type="entry name" value="AcetDehyd-dimer"/>
    <property type="match status" value="1"/>
</dbReference>
<protein>
    <recommendedName>
        <fullName evidence="3">Acetaldehyde dehydrogenase</fullName>
        <ecNumber evidence="3">1.2.1.10</ecNumber>
    </recommendedName>
    <alternativeName>
        <fullName evidence="3">Acetaldehyde dehydrogenase [acetylating]</fullName>
    </alternativeName>
</protein>
<dbReference type="KEGG" id="tfr:BR63_18620"/>
<dbReference type="EMBL" id="CP045798">
    <property type="protein sequence ID" value="QNB48103.1"/>
    <property type="molecule type" value="Genomic_DNA"/>
</dbReference>
<dbReference type="HAMAP" id="MF_01657">
    <property type="entry name" value="Ac_ald_DH_ac"/>
    <property type="match status" value="1"/>
</dbReference>
<dbReference type="InterPro" id="IPR015426">
    <property type="entry name" value="Acetylaldehyde_DH_C"/>
</dbReference>
<dbReference type="InterPro" id="IPR036291">
    <property type="entry name" value="NAD(P)-bd_dom_sf"/>
</dbReference>